<reference evidence="2" key="1">
    <citation type="submission" date="2023-10" db="EMBL/GenBank/DDBJ databases">
        <authorList>
            <person name="Chen Y."/>
            <person name="Shah S."/>
            <person name="Dougan E. K."/>
            <person name="Thang M."/>
            <person name="Chan C."/>
        </authorList>
    </citation>
    <scope>NUCLEOTIDE SEQUENCE [LARGE SCALE GENOMIC DNA]</scope>
</reference>
<sequence length="555" mass="63708">MALGASPNFVRLFFLSAATWSSSISISVAGGNGRVRRHRDIAMPELHMDQIDADVAQQNADANAFIEYASSSWSEQRSRSFVERLLATYNSDGPTAQDMKDAKKYFYDTHPTFKPDEGVDVAALHGLDERILTRTAIEALPEPTKILRGDTDNGGQQLIGLTDVQLDDNVGWQPLVDWFDKNPEGTPLVAMGYWDVTFDPHLAGSMHGVKRTEFHPADRMTMLGRKWQEAKPRMNGRTFTLYAGTDENWGLFSTWYPNRTITWQKPSDRFYTTVERFLDCPEVNLVFHRQHFNLEADFTHPKIVPVPLSTKDGGYDNDPVFLELRKPEAKTELKTAWLGMYSSEWGGRFRILNDFKVRYGDDLSTVEKVKETMRLRHPHDKAPARVDQAAYLAGLRGNRFQLCVAGLGFDTYRLWESQRVGTIPIVERGFGFDRLMTRLPVLIVDDFDNLSMSFLQAIYPYYLKHAKDYLWQVHEFEFWRRAMKSQTLEDALKEFPFPSLPPYYRPYETPCPSRMHLVQVNCPRADTLGSCTTCKLSRQAELEDEIAARISRHRS</sequence>
<evidence type="ECO:0000313" key="3">
    <source>
        <dbReference type="Proteomes" id="UP001189429"/>
    </source>
</evidence>
<accession>A0ABN9V4R2</accession>
<evidence type="ECO:0008006" key="4">
    <source>
        <dbReference type="Google" id="ProtNLM"/>
    </source>
</evidence>
<comment type="caution">
    <text evidence="2">The sequence shown here is derived from an EMBL/GenBank/DDBJ whole genome shotgun (WGS) entry which is preliminary data.</text>
</comment>
<proteinExistence type="predicted"/>
<keyword evidence="1" id="KW-0732">Signal</keyword>
<protein>
    <recommendedName>
        <fullName evidence="4">Glycosyl transferase CAP10 domain-containing protein</fullName>
    </recommendedName>
</protein>
<keyword evidence="3" id="KW-1185">Reference proteome</keyword>
<dbReference type="Proteomes" id="UP001189429">
    <property type="component" value="Unassembled WGS sequence"/>
</dbReference>
<organism evidence="2 3">
    <name type="scientific">Prorocentrum cordatum</name>
    <dbReference type="NCBI Taxonomy" id="2364126"/>
    <lineage>
        <taxon>Eukaryota</taxon>
        <taxon>Sar</taxon>
        <taxon>Alveolata</taxon>
        <taxon>Dinophyceae</taxon>
        <taxon>Prorocentrales</taxon>
        <taxon>Prorocentraceae</taxon>
        <taxon>Prorocentrum</taxon>
    </lineage>
</organism>
<dbReference type="EMBL" id="CAUYUJ010016681">
    <property type="protein sequence ID" value="CAK0867762.1"/>
    <property type="molecule type" value="Genomic_DNA"/>
</dbReference>
<evidence type="ECO:0000256" key="1">
    <source>
        <dbReference type="SAM" id="SignalP"/>
    </source>
</evidence>
<evidence type="ECO:0000313" key="2">
    <source>
        <dbReference type="EMBL" id="CAK0867762.1"/>
    </source>
</evidence>
<feature type="signal peptide" evidence="1">
    <location>
        <begin position="1"/>
        <end position="23"/>
    </location>
</feature>
<gene>
    <name evidence="2" type="ORF">PCOR1329_LOCUS54620</name>
</gene>
<name>A0ABN9V4R2_9DINO</name>
<feature type="chain" id="PRO_5045195042" description="Glycosyl transferase CAP10 domain-containing protein" evidence="1">
    <location>
        <begin position="24"/>
        <end position="555"/>
    </location>
</feature>